<dbReference type="PANTHER" id="PTHR32222">
    <property type="entry name" value="CENTROMERE PROTEIN U"/>
    <property type="match status" value="1"/>
</dbReference>
<feature type="compositionally biased region" description="Low complexity" evidence="11">
    <location>
        <begin position="241"/>
        <end position="252"/>
    </location>
</feature>
<evidence type="ECO:0000256" key="3">
    <source>
        <dbReference type="ARBA" id="ARBA00010440"/>
    </source>
</evidence>
<evidence type="ECO:0000256" key="4">
    <source>
        <dbReference type="ARBA" id="ARBA00016402"/>
    </source>
</evidence>
<organism evidence="12 13">
    <name type="scientific">Electrophorus voltai</name>
    <dbReference type="NCBI Taxonomy" id="2609070"/>
    <lineage>
        <taxon>Eukaryota</taxon>
        <taxon>Metazoa</taxon>
        <taxon>Chordata</taxon>
        <taxon>Craniata</taxon>
        <taxon>Vertebrata</taxon>
        <taxon>Euteleostomi</taxon>
        <taxon>Actinopterygii</taxon>
        <taxon>Neopterygii</taxon>
        <taxon>Teleostei</taxon>
        <taxon>Ostariophysi</taxon>
        <taxon>Gymnotiformes</taxon>
        <taxon>Gymnotoidei</taxon>
        <taxon>Gymnotidae</taxon>
        <taxon>Electrophorus</taxon>
    </lineage>
</organism>
<keyword evidence="6 10" id="KW-0175">Coiled coil</keyword>
<evidence type="ECO:0000313" key="13">
    <source>
        <dbReference type="Proteomes" id="UP001239994"/>
    </source>
</evidence>
<feature type="compositionally biased region" description="Polar residues" evidence="11">
    <location>
        <begin position="185"/>
        <end position="196"/>
    </location>
</feature>
<evidence type="ECO:0000256" key="10">
    <source>
        <dbReference type="SAM" id="Coils"/>
    </source>
</evidence>
<dbReference type="AlphaFoldDB" id="A0AAD8ZT15"/>
<feature type="compositionally biased region" description="Polar residues" evidence="11">
    <location>
        <begin position="122"/>
        <end position="137"/>
    </location>
</feature>
<dbReference type="Proteomes" id="UP001239994">
    <property type="component" value="Unassembled WGS sequence"/>
</dbReference>
<dbReference type="GO" id="GO:0005634">
    <property type="term" value="C:nucleus"/>
    <property type="evidence" value="ECO:0007669"/>
    <property type="project" value="UniProtKB-SubCell"/>
</dbReference>
<dbReference type="InterPro" id="IPR025214">
    <property type="entry name" value="CENP-U"/>
</dbReference>
<evidence type="ECO:0000256" key="6">
    <source>
        <dbReference type="ARBA" id="ARBA00023054"/>
    </source>
</evidence>
<dbReference type="GO" id="GO:0000775">
    <property type="term" value="C:chromosome, centromeric region"/>
    <property type="evidence" value="ECO:0007669"/>
    <property type="project" value="UniProtKB-SubCell"/>
</dbReference>
<keyword evidence="13" id="KW-1185">Reference proteome</keyword>
<keyword evidence="7" id="KW-0539">Nucleus</keyword>
<keyword evidence="8" id="KW-0137">Centromere</keyword>
<dbReference type="PANTHER" id="PTHR32222:SF1">
    <property type="entry name" value="CENTROMERE PROTEIN U"/>
    <property type="match status" value="1"/>
</dbReference>
<evidence type="ECO:0000256" key="9">
    <source>
        <dbReference type="ARBA" id="ARBA00031456"/>
    </source>
</evidence>
<accession>A0AAD8ZT15</accession>
<evidence type="ECO:0000256" key="5">
    <source>
        <dbReference type="ARBA" id="ARBA00022454"/>
    </source>
</evidence>
<evidence type="ECO:0000256" key="1">
    <source>
        <dbReference type="ARBA" id="ARBA00004123"/>
    </source>
</evidence>
<proteinExistence type="inferred from homology"/>
<feature type="compositionally biased region" description="Polar residues" evidence="11">
    <location>
        <begin position="47"/>
        <end position="61"/>
    </location>
</feature>
<keyword evidence="5" id="KW-0158">Chromosome</keyword>
<comment type="similarity">
    <text evidence="3">Belongs to the CENP-U/AME1 family.</text>
</comment>
<comment type="subcellular location">
    <subcellularLocation>
        <location evidence="2">Chromosome</location>
        <location evidence="2">Centromere</location>
    </subcellularLocation>
    <subcellularLocation>
        <location evidence="1">Nucleus</location>
    </subcellularLocation>
</comment>
<evidence type="ECO:0000256" key="7">
    <source>
        <dbReference type="ARBA" id="ARBA00023242"/>
    </source>
</evidence>
<feature type="region of interest" description="Disordered" evidence="11">
    <location>
        <begin position="47"/>
        <end position="253"/>
    </location>
</feature>
<feature type="compositionally biased region" description="Basic residues" evidence="11">
    <location>
        <begin position="219"/>
        <end position="240"/>
    </location>
</feature>
<sequence>MSRKTKMSKCLQEELKNGVQKTSEELLQSSGSLDVSSIEKASFLQGEQYSSHGTSYCNPLHSTALEGHSPEPNGDQMSNAERNAGKGRADHSGTVTPKRLVRSEKGLAKTKQKSGVQEKLKSSNSTASQRPSQQTHQAPKYQTRHTRTISESKEKRRKSADSEVSGAAVSNDPTTDGSAGVVSRDPSQQRQFVSSEELTDEDESFDPNNEKRRSSSVRLQKRQRSFSRHLKKGPKQKRKSSSGSSDGGNLSKKTNRAAVRNLIDLDVILEAFQQFVTEYKETVNSEPVKQAIDTVSHSFEEQLNDMITAAKECSSAKRSAVKINSTLNCKKSRLLEVKNELIKTEAELGKLQKEYGQLEQRLTALTQGTTFLTNLKELNRRYLQQRSAHPEDPETYGPSCLPAMLLEARSIMGTENQLKMINDKMQQYLEETGHK</sequence>
<feature type="coiled-coil region" evidence="10">
    <location>
        <begin position="327"/>
        <end position="368"/>
    </location>
</feature>
<comment type="caution">
    <text evidence="12">The sequence shown here is derived from an EMBL/GenBank/DDBJ whole genome shotgun (WGS) entry which is preliminary data.</text>
</comment>
<name>A0AAD8ZT15_9TELE</name>
<evidence type="ECO:0000256" key="2">
    <source>
        <dbReference type="ARBA" id="ARBA00004584"/>
    </source>
</evidence>
<dbReference type="Pfam" id="PF13097">
    <property type="entry name" value="CENP-U"/>
    <property type="match status" value="1"/>
</dbReference>
<reference evidence="12" key="1">
    <citation type="submission" date="2023-03" db="EMBL/GenBank/DDBJ databases">
        <title>Electrophorus voltai genome.</title>
        <authorList>
            <person name="Bian C."/>
        </authorList>
    </citation>
    <scope>NUCLEOTIDE SEQUENCE</scope>
    <source>
        <strain evidence="12">CB-2022</strain>
        <tissue evidence="12">Muscle</tissue>
    </source>
</reference>
<gene>
    <name evidence="12" type="ORF">P4O66_020157</name>
</gene>
<protein>
    <recommendedName>
        <fullName evidence="4">Centromere protein U</fullName>
    </recommendedName>
    <alternativeName>
        <fullName evidence="9">MLF1-interacting protein</fullName>
    </alternativeName>
</protein>
<evidence type="ECO:0000313" key="12">
    <source>
        <dbReference type="EMBL" id="KAK1804116.1"/>
    </source>
</evidence>
<dbReference type="EMBL" id="JAROKS010000004">
    <property type="protein sequence ID" value="KAK1804116.1"/>
    <property type="molecule type" value="Genomic_DNA"/>
</dbReference>
<evidence type="ECO:0000256" key="11">
    <source>
        <dbReference type="SAM" id="MobiDB-lite"/>
    </source>
</evidence>
<evidence type="ECO:0000256" key="8">
    <source>
        <dbReference type="ARBA" id="ARBA00023328"/>
    </source>
</evidence>